<organism evidence="1 2">
    <name type="scientific">Halobellus clavatus</name>
    <dbReference type="NCBI Taxonomy" id="660517"/>
    <lineage>
        <taxon>Archaea</taxon>
        <taxon>Methanobacteriati</taxon>
        <taxon>Methanobacteriota</taxon>
        <taxon>Stenosarchaea group</taxon>
        <taxon>Halobacteria</taxon>
        <taxon>Halobacteriales</taxon>
        <taxon>Haloferacaceae</taxon>
        <taxon>Halobellus</taxon>
    </lineage>
</organism>
<reference evidence="2" key="1">
    <citation type="submission" date="2016-10" db="EMBL/GenBank/DDBJ databases">
        <authorList>
            <person name="Varghese N."/>
            <person name="Submissions S."/>
        </authorList>
    </citation>
    <scope>NUCLEOTIDE SEQUENCE [LARGE SCALE GENOMIC DNA]</scope>
    <source>
        <strain evidence="2">CGMCC 1.10118</strain>
    </source>
</reference>
<evidence type="ECO:0000313" key="1">
    <source>
        <dbReference type="EMBL" id="SDY33139.1"/>
    </source>
</evidence>
<gene>
    <name evidence="1" type="ORF">SAMN04487946_11192</name>
</gene>
<proteinExistence type="predicted"/>
<accession>A0A1H3J0R8</accession>
<evidence type="ECO:0000313" key="2">
    <source>
        <dbReference type="Proteomes" id="UP000199170"/>
    </source>
</evidence>
<sequence>MVDKRFGKNILRLIGLRAFALNLQSISEVKIAVRGCVESPYGSEVGR</sequence>
<keyword evidence="2" id="KW-1185">Reference proteome</keyword>
<protein>
    <submittedName>
        <fullName evidence="1">Uncharacterized protein</fullName>
    </submittedName>
</protein>
<dbReference type="AlphaFoldDB" id="A0A1H3J0R8"/>
<name>A0A1H3J0R8_9EURY</name>
<dbReference type="Proteomes" id="UP000199170">
    <property type="component" value="Unassembled WGS sequence"/>
</dbReference>
<dbReference type="EMBL" id="FNPB01000011">
    <property type="protein sequence ID" value="SDY33139.1"/>
    <property type="molecule type" value="Genomic_DNA"/>
</dbReference>
<dbReference type="STRING" id="660517.SAMN04487946_11192"/>